<dbReference type="AlphaFoldDB" id="A0A0F8YEL6"/>
<reference evidence="1" key="1">
    <citation type="journal article" date="2015" name="Nature">
        <title>Complex archaea that bridge the gap between prokaryotes and eukaryotes.</title>
        <authorList>
            <person name="Spang A."/>
            <person name="Saw J.H."/>
            <person name="Jorgensen S.L."/>
            <person name="Zaremba-Niedzwiedzka K."/>
            <person name="Martijn J."/>
            <person name="Lind A.E."/>
            <person name="van Eijk R."/>
            <person name="Schleper C."/>
            <person name="Guy L."/>
            <person name="Ettema T.J."/>
        </authorList>
    </citation>
    <scope>NUCLEOTIDE SEQUENCE</scope>
</reference>
<accession>A0A0F8YEL6</accession>
<name>A0A0F8YEL6_9ZZZZ</name>
<protein>
    <submittedName>
        <fullName evidence="1">Uncharacterized protein</fullName>
    </submittedName>
</protein>
<proteinExistence type="predicted"/>
<organism evidence="1">
    <name type="scientific">marine sediment metagenome</name>
    <dbReference type="NCBI Taxonomy" id="412755"/>
    <lineage>
        <taxon>unclassified sequences</taxon>
        <taxon>metagenomes</taxon>
        <taxon>ecological metagenomes</taxon>
    </lineage>
</organism>
<evidence type="ECO:0000313" key="1">
    <source>
        <dbReference type="EMBL" id="KKK79858.1"/>
    </source>
</evidence>
<gene>
    <name evidence="1" type="ORF">LCGC14_2829320</name>
</gene>
<sequence>MQKDMRKYPENIYIDIRQYDDYDLPIIDVTIDTNVSGRYGLWTENRYGTGHPKNCNIEYIRADLVEPSYGAEKIIRGNGKVQDEYILTSLHDKKVEDFKQLAETYRRILNAKGTKA</sequence>
<feature type="non-terminal residue" evidence="1">
    <location>
        <position position="116"/>
    </location>
</feature>
<comment type="caution">
    <text evidence="1">The sequence shown here is derived from an EMBL/GenBank/DDBJ whole genome shotgun (WGS) entry which is preliminary data.</text>
</comment>
<dbReference type="EMBL" id="LAZR01053841">
    <property type="protein sequence ID" value="KKK79858.1"/>
    <property type="molecule type" value="Genomic_DNA"/>
</dbReference>